<evidence type="ECO:0000313" key="2">
    <source>
        <dbReference type="Proteomes" id="UP000034665"/>
    </source>
</evidence>
<dbReference type="Proteomes" id="UP000034665">
    <property type="component" value="Unassembled WGS sequence"/>
</dbReference>
<sequence length="86" mass="9740">MDSEQIGDEVAKLANYGDLYRWATEKKGPTGIEPETLSQHIIEKVLQLLLFYEATPDALDIVGARLMILEEIEYFEETGRLRPAAD</sequence>
<comment type="caution">
    <text evidence="1">The sequence shown here is derived from an EMBL/GenBank/DDBJ whole genome shotgun (WGS) entry which is preliminary data.</text>
</comment>
<reference evidence="1 2" key="1">
    <citation type="journal article" date="2015" name="Nature">
        <title>rRNA introns, odd ribosomes, and small enigmatic genomes across a large radiation of phyla.</title>
        <authorList>
            <person name="Brown C.T."/>
            <person name="Hug L.A."/>
            <person name="Thomas B.C."/>
            <person name="Sharon I."/>
            <person name="Castelle C.J."/>
            <person name="Singh A."/>
            <person name="Wilkins M.J."/>
            <person name="Williams K.H."/>
            <person name="Banfield J.F."/>
        </authorList>
    </citation>
    <scope>NUCLEOTIDE SEQUENCE [LARGE SCALE GENOMIC DNA]</scope>
</reference>
<evidence type="ECO:0000313" key="1">
    <source>
        <dbReference type="EMBL" id="KKR12922.1"/>
    </source>
</evidence>
<protein>
    <submittedName>
        <fullName evidence="1">Uncharacterized protein</fullName>
    </submittedName>
</protein>
<name>A0A0G0RGX6_9BACT</name>
<dbReference type="AlphaFoldDB" id="A0A0G0RGX6"/>
<gene>
    <name evidence="1" type="ORF">UT41_C0001G0466</name>
</gene>
<accession>A0A0G0RGX6</accession>
<proteinExistence type="predicted"/>
<organism evidence="1 2">
    <name type="scientific">Candidatus Wolfebacteria bacterium GW2011_GWC2_39_22</name>
    <dbReference type="NCBI Taxonomy" id="1619013"/>
    <lineage>
        <taxon>Bacteria</taxon>
        <taxon>Candidatus Wolfeibacteriota</taxon>
    </lineage>
</organism>
<dbReference type="EMBL" id="LBWR01000001">
    <property type="protein sequence ID" value="KKR12922.1"/>
    <property type="molecule type" value="Genomic_DNA"/>
</dbReference>